<reference evidence="1" key="1">
    <citation type="submission" date="2020-11" db="EMBL/GenBank/DDBJ databases">
        <authorList>
            <consortium name="DOE Joint Genome Institute"/>
            <person name="Ahrendt S."/>
            <person name="Riley R."/>
            <person name="Andreopoulos W."/>
            <person name="Labutti K."/>
            <person name="Pangilinan J."/>
            <person name="Ruiz-Duenas F.J."/>
            <person name="Barrasa J.M."/>
            <person name="Sanchez-Garcia M."/>
            <person name="Camarero S."/>
            <person name="Miyauchi S."/>
            <person name="Serrano A."/>
            <person name="Linde D."/>
            <person name="Babiker R."/>
            <person name="Drula E."/>
            <person name="Ayuso-Fernandez I."/>
            <person name="Pacheco R."/>
            <person name="Padilla G."/>
            <person name="Ferreira P."/>
            <person name="Barriuso J."/>
            <person name="Kellner H."/>
            <person name="Castanera R."/>
            <person name="Alfaro M."/>
            <person name="Ramirez L."/>
            <person name="Pisabarro A.G."/>
            <person name="Kuo A."/>
            <person name="Tritt A."/>
            <person name="Lipzen A."/>
            <person name="He G."/>
            <person name="Yan M."/>
            <person name="Ng V."/>
            <person name="Cullen D."/>
            <person name="Martin F."/>
            <person name="Rosso M.-N."/>
            <person name="Henrissat B."/>
            <person name="Hibbett D."/>
            <person name="Martinez A.T."/>
            <person name="Grigoriev I.V."/>
        </authorList>
    </citation>
    <scope>NUCLEOTIDE SEQUENCE</scope>
    <source>
        <strain evidence="1">AH 40177</strain>
    </source>
</reference>
<dbReference type="OrthoDB" id="2340858at2759"/>
<protein>
    <submittedName>
        <fullName evidence="1">Uncharacterized protein</fullName>
    </submittedName>
</protein>
<proteinExistence type="predicted"/>
<name>A0A9P5U8Z0_9AGAR</name>
<gene>
    <name evidence="1" type="ORF">BDP27DRAFT_612869</name>
</gene>
<dbReference type="AlphaFoldDB" id="A0A9P5U8Z0"/>
<comment type="caution">
    <text evidence="1">The sequence shown here is derived from an EMBL/GenBank/DDBJ whole genome shotgun (WGS) entry which is preliminary data.</text>
</comment>
<evidence type="ECO:0000313" key="1">
    <source>
        <dbReference type="EMBL" id="KAF9070486.1"/>
    </source>
</evidence>
<keyword evidence="2" id="KW-1185">Reference proteome</keyword>
<dbReference type="EMBL" id="JADNRY010000040">
    <property type="protein sequence ID" value="KAF9070486.1"/>
    <property type="molecule type" value="Genomic_DNA"/>
</dbReference>
<dbReference type="Proteomes" id="UP000772434">
    <property type="component" value="Unassembled WGS sequence"/>
</dbReference>
<evidence type="ECO:0000313" key="2">
    <source>
        <dbReference type="Proteomes" id="UP000772434"/>
    </source>
</evidence>
<sequence length="246" mass="27830">MISEMDPDDVLAMIPSDAWCLVDSNRSLVDVPEFLTEDTDCFTIQASSPQEFRMGWKRKRTNTYYLVMQPWSAEELISGLQLQHVPLSEITAESLVAFKDQFGGSARDVYRYASDLSLCEAAVSEAVKDINEDVAERAFTSSPSSLKLPTDGHMLLSVFSLSDRDRDRREFFITSPSEYSYERVLSIINEDREVASRRLYSICLDHQTPGTRALATKICGGNHRRFAQLVDRDPSQIIMKVEAPVE</sequence>
<organism evidence="1 2">
    <name type="scientific">Rhodocollybia butyracea</name>
    <dbReference type="NCBI Taxonomy" id="206335"/>
    <lineage>
        <taxon>Eukaryota</taxon>
        <taxon>Fungi</taxon>
        <taxon>Dikarya</taxon>
        <taxon>Basidiomycota</taxon>
        <taxon>Agaricomycotina</taxon>
        <taxon>Agaricomycetes</taxon>
        <taxon>Agaricomycetidae</taxon>
        <taxon>Agaricales</taxon>
        <taxon>Marasmiineae</taxon>
        <taxon>Omphalotaceae</taxon>
        <taxon>Rhodocollybia</taxon>
    </lineage>
</organism>
<accession>A0A9P5U8Z0</accession>